<dbReference type="GeneID" id="94839728"/>
<dbReference type="GO" id="GO:0006886">
    <property type="term" value="P:intracellular protein transport"/>
    <property type="evidence" value="ECO:0007669"/>
    <property type="project" value="InterPro"/>
</dbReference>
<evidence type="ECO:0000313" key="2">
    <source>
        <dbReference type="EMBL" id="OHT05621.1"/>
    </source>
</evidence>
<dbReference type="VEuPathDB" id="TrichDB:TRFO_26568"/>
<evidence type="ECO:0000259" key="1">
    <source>
        <dbReference type="PROSITE" id="PS50166"/>
    </source>
</evidence>
<dbReference type="PROSITE" id="PS50166">
    <property type="entry name" value="IMPORTIN_B_NT"/>
    <property type="match status" value="1"/>
</dbReference>
<feature type="domain" description="Importin N-terminal" evidence="1">
    <location>
        <begin position="26"/>
        <end position="92"/>
    </location>
</feature>
<reference evidence="2" key="1">
    <citation type="submission" date="2016-10" db="EMBL/GenBank/DDBJ databases">
        <authorList>
            <person name="Benchimol M."/>
            <person name="Almeida L.G."/>
            <person name="Vasconcelos A.T."/>
            <person name="Perreira-Neves A."/>
            <person name="Rosa I.A."/>
            <person name="Tasca T."/>
            <person name="Bogo M.R."/>
            <person name="de Souza W."/>
        </authorList>
    </citation>
    <scope>NUCLEOTIDE SEQUENCE [LARGE SCALE GENOMIC DNA]</scope>
    <source>
        <strain evidence="2">K</strain>
    </source>
</reference>
<accession>A0A1J4K858</accession>
<name>A0A1J4K858_9EUKA</name>
<dbReference type="InterPro" id="IPR016024">
    <property type="entry name" value="ARM-type_fold"/>
</dbReference>
<dbReference type="AlphaFoldDB" id="A0A1J4K858"/>
<dbReference type="InterPro" id="IPR011989">
    <property type="entry name" value="ARM-like"/>
</dbReference>
<keyword evidence="3" id="KW-1185">Reference proteome</keyword>
<organism evidence="2 3">
    <name type="scientific">Tritrichomonas foetus</name>
    <dbReference type="NCBI Taxonomy" id="1144522"/>
    <lineage>
        <taxon>Eukaryota</taxon>
        <taxon>Metamonada</taxon>
        <taxon>Parabasalia</taxon>
        <taxon>Tritrichomonadida</taxon>
        <taxon>Tritrichomonadidae</taxon>
        <taxon>Tritrichomonas</taxon>
    </lineage>
</organism>
<gene>
    <name evidence="2" type="ORF">TRFO_26568</name>
</gene>
<protein>
    <recommendedName>
        <fullName evidence="1">Importin N-terminal domain-containing protein</fullName>
    </recommendedName>
</protein>
<dbReference type="Proteomes" id="UP000179807">
    <property type="component" value="Unassembled WGS sequence"/>
</dbReference>
<sequence>MAISPEILEAALNQLYTSDQNAIMQAQEVIQSVQNLPDGIIIFLQIILTTQNPASRKPAITCMISIVEKQWANLPEPVKEQARNLIIQVIQMDLKLDELSMMADICAIIFKSMGFWNEIIKLICVAYQNQNHTLTMLFLSKIFPVMPNTVIEQSYQAFKNMAYYGLKASDQDTNLYAAQIFVTIAKKISNPSILEPLFQYLIPELMKSPSYPDHVFKQLWGFVGTILSINGIDNSIIMELFQVAIHFISENSFDVDKRHFILDEFTPVVPFVAPEMLNVMLSLSFVLALTYISAEEQLPDDYFSILEKALSTRTNEIADFIKGKVVENLNNSQSLPNVILGLCILRPLLQYATDSMVSEIELIQKSLQSALSVPQELIQRAALLVINVFDESFDGLSDISITLMQSVIPLLISPNKAIRNNAANAFLSLCELCDTEIDGLFNTLWSLHINHSVPPNSYDDYILILARVLQLSQDITDEELSQVLAFIEGVFANEEQIVEKAISLNVLSALFTKNSSLHNTLLPKIIPVLNSSLTYQNEDVICQALVFLTNLVKSYRKEVLPFVSNYFSYIVEIISEMDIQRRCFLRSMNTAASIIKFCDDTTLIPPLTKAIIELFYDSDLNTIIDVCNFIAMTSRQLAQVQSEAIKPIFTALVKIVKERNDNDLFNASLEALSKLFKRCRRLEPPYFDQISQDLINCVFTGKILLLGNDPQKLFDLPSENTGYLLDFIDVYLRVQPPNANEIYNVLLQWMSKSDEIVVVPIIGAITETLKRTNIDVQILTGIIQYLQGIAPNVTDVQLRQNISYFLSTFLFKFQDQVPLISQFIPILNAWWEDGKTKAVGYQHCFSNIAVLYLRLFVNGAQLPIPIVISAIEVFPPADETETENMADLIIHILSNQQIPDLFGPSCISIANLLTKPPTNKNMKKISQETLGKLQQLFRTIVSANETIKNHLLQLYSKNQEKQQIISQYF</sequence>
<dbReference type="EMBL" id="MLAK01000751">
    <property type="protein sequence ID" value="OHT05621.1"/>
    <property type="molecule type" value="Genomic_DNA"/>
</dbReference>
<evidence type="ECO:0000313" key="3">
    <source>
        <dbReference type="Proteomes" id="UP000179807"/>
    </source>
</evidence>
<dbReference type="InterPro" id="IPR001494">
    <property type="entry name" value="Importin-beta_N"/>
</dbReference>
<dbReference type="GO" id="GO:0031267">
    <property type="term" value="F:small GTPase binding"/>
    <property type="evidence" value="ECO:0007669"/>
    <property type="project" value="InterPro"/>
</dbReference>
<dbReference type="Gene3D" id="1.25.10.10">
    <property type="entry name" value="Leucine-rich Repeat Variant"/>
    <property type="match status" value="3"/>
</dbReference>
<comment type="caution">
    <text evidence="2">The sequence shown here is derived from an EMBL/GenBank/DDBJ whole genome shotgun (WGS) entry which is preliminary data.</text>
</comment>
<dbReference type="RefSeq" id="XP_068358757.1">
    <property type="nucleotide sequence ID" value="XM_068505024.1"/>
</dbReference>
<dbReference type="SUPFAM" id="SSF48371">
    <property type="entry name" value="ARM repeat"/>
    <property type="match status" value="2"/>
</dbReference>
<dbReference type="OrthoDB" id="10494378at2759"/>
<proteinExistence type="predicted"/>